<keyword evidence="3" id="KW-1185">Reference proteome</keyword>
<accession>A0A4R5NEX2</accession>
<sequence>MKKKLLLFLSILGMVMIFATACSTNTKMSKSDLEESFNTTNAATLKAYKVTRRTEKKSKYLKQVKKSIDIIDQEDQKLEKNTENKKLTKALMNMNKKMRRTLNSFKDEEFEDYFYASSKKIADQYFDGSDTKAIKNWIKWDKKIDAENDNSSDENTDDETNDSEGYKYTDIKKHKTDWSDSSWAGVQTIIDNINVGKFDGDYEDSDGTTLQGLIGVHFNVSSPDYDVKIYPNQGTLTTNDGQQIDADIYESDDVGGDLLKGAKKDGWVYFFIPNMQNATDITSVRIIFTGNNYGDDDFAYDTHKDYDTGIIQL</sequence>
<dbReference type="RefSeq" id="WP_010020745.1">
    <property type="nucleotide sequence ID" value="NZ_PUFN01000019.1"/>
</dbReference>
<evidence type="ECO:0000313" key="2">
    <source>
        <dbReference type="EMBL" id="TDG71698.1"/>
    </source>
</evidence>
<organism evidence="2 3">
    <name type="scientific">Companilactobacillus farciminis</name>
    <dbReference type="NCBI Taxonomy" id="1612"/>
    <lineage>
        <taxon>Bacteria</taxon>
        <taxon>Bacillati</taxon>
        <taxon>Bacillota</taxon>
        <taxon>Bacilli</taxon>
        <taxon>Lactobacillales</taxon>
        <taxon>Lactobacillaceae</taxon>
        <taxon>Companilactobacillus</taxon>
    </lineage>
</organism>
<dbReference type="OrthoDB" id="2322628at2"/>
<dbReference type="EMBL" id="PUFN01000019">
    <property type="protein sequence ID" value="TDG71698.1"/>
    <property type="molecule type" value="Genomic_DNA"/>
</dbReference>
<keyword evidence="1" id="KW-0732">Signal</keyword>
<name>A0A4R5NEX2_9LACO</name>
<protein>
    <recommendedName>
        <fullName evidence="4">DUF4352 domain-containing protein</fullName>
    </recommendedName>
</protein>
<proteinExistence type="predicted"/>
<evidence type="ECO:0000313" key="3">
    <source>
        <dbReference type="Proteomes" id="UP000295257"/>
    </source>
</evidence>
<dbReference type="Proteomes" id="UP000295257">
    <property type="component" value="Unassembled WGS sequence"/>
</dbReference>
<evidence type="ECO:0008006" key="4">
    <source>
        <dbReference type="Google" id="ProtNLM"/>
    </source>
</evidence>
<gene>
    <name evidence="2" type="ORF">C5L30_002278</name>
</gene>
<dbReference type="PROSITE" id="PS51257">
    <property type="entry name" value="PROKAR_LIPOPROTEIN"/>
    <property type="match status" value="1"/>
</dbReference>
<evidence type="ECO:0000256" key="1">
    <source>
        <dbReference type="SAM" id="SignalP"/>
    </source>
</evidence>
<reference evidence="2 3" key="1">
    <citation type="journal article" date="2019" name="Appl. Microbiol. Biotechnol.">
        <title>Uncovering carbohydrate metabolism through a genotype-phenotype association study of 56 lactic acid bacteria genomes.</title>
        <authorList>
            <person name="Buron-Moles G."/>
            <person name="Chailyan A."/>
            <person name="Dolejs I."/>
            <person name="Forster J."/>
            <person name="Miks M.H."/>
        </authorList>
    </citation>
    <scope>NUCLEOTIDE SEQUENCE [LARGE SCALE GENOMIC DNA]</scope>
    <source>
        <strain evidence="2 3">ATCC 29644</strain>
    </source>
</reference>
<dbReference type="AlphaFoldDB" id="A0A4R5NEX2"/>
<feature type="signal peptide" evidence="1">
    <location>
        <begin position="1"/>
        <end position="21"/>
    </location>
</feature>
<comment type="caution">
    <text evidence="2">The sequence shown here is derived from an EMBL/GenBank/DDBJ whole genome shotgun (WGS) entry which is preliminary data.</text>
</comment>
<feature type="chain" id="PRO_5020896296" description="DUF4352 domain-containing protein" evidence="1">
    <location>
        <begin position="22"/>
        <end position="313"/>
    </location>
</feature>